<gene>
    <name evidence="1" type="ORF">OFLC_LOCUS1977</name>
</gene>
<name>A0A183H3B7_9BILA</name>
<protein>
    <submittedName>
        <fullName evidence="3">Transposase</fullName>
    </submittedName>
</protein>
<reference evidence="3" key="1">
    <citation type="submission" date="2016-06" db="UniProtKB">
        <authorList>
            <consortium name="WormBaseParasite"/>
        </authorList>
    </citation>
    <scope>IDENTIFICATION</scope>
</reference>
<evidence type="ECO:0000313" key="3">
    <source>
        <dbReference type="WBParaSite" id="OFLC_0000197601-mRNA-1"/>
    </source>
</evidence>
<dbReference type="WBParaSite" id="OFLC_0000197601-mRNA-1">
    <property type="protein sequence ID" value="OFLC_0000197601-mRNA-1"/>
    <property type="gene ID" value="OFLC_0000197601"/>
</dbReference>
<accession>A0A183H3B7</accession>
<dbReference type="EMBL" id="UZAJ01001054">
    <property type="protein sequence ID" value="VDO31457.1"/>
    <property type="molecule type" value="Genomic_DNA"/>
</dbReference>
<dbReference type="AlphaFoldDB" id="A0A183H3B7"/>
<evidence type="ECO:0000313" key="2">
    <source>
        <dbReference type="Proteomes" id="UP000267606"/>
    </source>
</evidence>
<evidence type="ECO:0000313" key="1">
    <source>
        <dbReference type="EMBL" id="VDO31457.1"/>
    </source>
</evidence>
<dbReference type="STRING" id="387005.A0A183H3B7"/>
<dbReference type="Proteomes" id="UP000267606">
    <property type="component" value="Unassembled WGS sequence"/>
</dbReference>
<reference evidence="1 2" key="2">
    <citation type="submission" date="2018-11" db="EMBL/GenBank/DDBJ databases">
        <authorList>
            <consortium name="Pathogen Informatics"/>
        </authorList>
    </citation>
    <scope>NUCLEOTIDE SEQUENCE [LARGE SCALE GENOMIC DNA]</scope>
</reference>
<sequence>MLSCGRYACSRNEIEEDRGHSQVPVMQLYVPQKNWQFAAFGSLTRKLKKPVDR</sequence>
<proteinExistence type="predicted"/>
<keyword evidence="2" id="KW-1185">Reference proteome</keyword>
<organism evidence="3">
    <name type="scientific">Onchocerca flexuosa</name>
    <dbReference type="NCBI Taxonomy" id="387005"/>
    <lineage>
        <taxon>Eukaryota</taxon>
        <taxon>Metazoa</taxon>
        <taxon>Ecdysozoa</taxon>
        <taxon>Nematoda</taxon>
        <taxon>Chromadorea</taxon>
        <taxon>Rhabditida</taxon>
        <taxon>Spirurina</taxon>
        <taxon>Spiruromorpha</taxon>
        <taxon>Filarioidea</taxon>
        <taxon>Onchocercidae</taxon>
        <taxon>Onchocerca</taxon>
    </lineage>
</organism>